<evidence type="ECO:0000313" key="1">
    <source>
        <dbReference type="EMBL" id="NHN25038.1"/>
    </source>
</evidence>
<dbReference type="RefSeq" id="WP_140960750.1">
    <property type="nucleotide sequence ID" value="NZ_VEVQ02000003.1"/>
</dbReference>
<proteinExistence type="predicted"/>
<sequence>MVEKWEGNCDGGIGFMNKEIQLTDLIKSLQVKSTFAKECLYCIQNKTILFNAGIKKDKIELATLYKLRLNFAKHNDSFKEDEILSWKKAITTLEASKSVALFLSIVTSERKTYFIFSDVSTKTVEAIYFLNNITSIEEQEKNNDQIIEKGYSVSTIKYSKGEEVRRW</sequence>
<evidence type="ECO:0000313" key="2">
    <source>
        <dbReference type="Proteomes" id="UP000817854"/>
    </source>
</evidence>
<protein>
    <submittedName>
        <fullName evidence="1">Uncharacterized protein</fullName>
    </submittedName>
</protein>
<accession>A0ABX0IN73</accession>
<comment type="caution">
    <text evidence="1">The sequence shown here is derived from an EMBL/GenBank/DDBJ whole genome shotgun (WGS) entry which is preliminary data.</text>
</comment>
<name>A0ABX0IN73_9FLAO</name>
<reference evidence="1" key="1">
    <citation type="submission" date="2019-05" db="EMBL/GenBank/DDBJ databases">
        <authorList>
            <person name="Lianzixin W."/>
        </authorList>
    </citation>
    <scope>NUCLEOTIDE SEQUENCE</scope>
    <source>
        <strain evidence="1">EC11</strain>
    </source>
</reference>
<dbReference type="Proteomes" id="UP000817854">
    <property type="component" value="Unassembled WGS sequence"/>
</dbReference>
<keyword evidence="2" id="KW-1185">Reference proteome</keyword>
<gene>
    <name evidence="1" type="ORF">FIA58_005040</name>
</gene>
<reference evidence="1" key="2">
    <citation type="submission" date="2020-02" db="EMBL/GenBank/DDBJ databases">
        <title>Flavobacterium profundi sp. nov., isolated from a deep-sea seamount.</title>
        <authorList>
            <person name="Zhang D.-C."/>
        </authorList>
    </citation>
    <scope>NUCLEOTIDE SEQUENCE</scope>
    <source>
        <strain evidence="1">EC11</strain>
    </source>
</reference>
<organism evidence="1 2">
    <name type="scientific">Flavobacterium jejuense</name>
    <dbReference type="NCBI Taxonomy" id="1544455"/>
    <lineage>
        <taxon>Bacteria</taxon>
        <taxon>Pseudomonadati</taxon>
        <taxon>Bacteroidota</taxon>
        <taxon>Flavobacteriia</taxon>
        <taxon>Flavobacteriales</taxon>
        <taxon>Flavobacteriaceae</taxon>
        <taxon>Flavobacterium</taxon>
    </lineage>
</organism>
<dbReference type="EMBL" id="VEVQ02000003">
    <property type="protein sequence ID" value="NHN25038.1"/>
    <property type="molecule type" value="Genomic_DNA"/>
</dbReference>